<proteinExistence type="predicted"/>
<dbReference type="Proteomes" id="UP000001556">
    <property type="component" value="Chromosome"/>
</dbReference>
<evidence type="ECO:0000256" key="1">
    <source>
        <dbReference type="SAM" id="Coils"/>
    </source>
</evidence>
<feature type="coiled-coil region" evidence="1">
    <location>
        <begin position="47"/>
        <end position="94"/>
    </location>
</feature>
<dbReference type="InterPro" id="IPR052534">
    <property type="entry name" value="Extracell_DNA_Util/SecSys_Comp"/>
</dbReference>
<dbReference type="KEGG" id="drm:Dred_1038"/>
<accession>A4J3C0</accession>
<dbReference type="PANTHER" id="PTHR40278:SF1">
    <property type="entry name" value="DNA UTILIZATION PROTEIN HOFN"/>
    <property type="match status" value="1"/>
</dbReference>
<name>A4J3C0_DESRM</name>
<feature type="transmembrane region" description="Helical" evidence="2">
    <location>
        <begin position="25"/>
        <end position="46"/>
    </location>
</feature>
<dbReference type="RefSeq" id="WP_011877399.1">
    <property type="nucleotide sequence ID" value="NC_009253.1"/>
</dbReference>
<keyword evidence="2" id="KW-0472">Membrane</keyword>
<keyword evidence="2" id="KW-1133">Transmembrane helix</keyword>
<keyword evidence="4" id="KW-1185">Reference proteome</keyword>
<dbReference type="PANTHER" id="PTHR40278">
    <property type="entry name" value="DNA UTILIZATION PROTEIN HOFN"/>
    <property type="match status" value="1"/>
</dbReference>
<dbReference type="STRING" id="349161.Dred_1038"/>
<dbReference type="HOGENOM" id="CLU_1193969_0_0_9"/>
<dbReference type="AlphaFoldDB" id="A4J3C0"/>
<dbReference type="OrthoDB" id="1787433at2"/>
<protein>
    <submittedName>
        <fullName evidence="3">Fimbrial assembly family protein</fullName>
    </submittedName>
</protein>
<evidence type="ECO:0000313" key="3">
    <source>
        <dbReference type="EMBL" id="ABO49573.1"/>
    </source>
</evidence>
<evidence type="ECO:0000313" key="4">
    <source>
        <dbReference type="Proteomes" id="UP000001556"/>
    </source>
</evidence>
<organism evidence="3 4">
    <name type="scientific">Desulforamulus reducens (strain ATCC BAA-1160 / DSM 100696 / MI-1)</name>
    <name type="common">Desulfotomaculum reducens</name>
    <dbReference type="NCBI Taxonomy" id="349161"/>
    <lineage>
        <taxon>Bacteria</taxon>
        <taxon>Bacillati</taxon>
        <taxon>Bacillota</taxon>
        <taxon>Clostridia</taxon>
        <taxon>Eubacteriales</taxon>
        <taxon>Peptococcaceae</taxon>
        <taxon>Desulforamulus</taxon>
    </lineage>
</organism>
<dbReference type="EMBL" id="CP000612">
    <property type="protein sequence ID" value="ABO49573.1"/>
    <property type="molecule type" value="Genomic_DNA"/>
</dbReference>
<evidence type="ECO:0000256" key="2">
    <source>
        <dbReference type="SAM" id="Phobius"/>
    </source>
</evidence>
<dbReference type="eggNOG" id="COG3166">
    <property type="taxonomic scope" value="Bacteria"/>
</dbReference>
<keyword evidence="2" id="KW-0812">Transmembrane</keyword>
<sequence length="246" mass="27977">MDIRINLLPPEIKHQFEQRKKQQRLMIISAVILAIFVCVMIGLQIGTQKVRSDIAKLQQQKLGLEKQVTLLKPYQELQAKKEKVDKRVRQAMGTSADYTPLLEGIGIYMPPNVWLEEFSVSLEKKNDKNASQNNLMLNKDNEMLDKVNKVADDVVNKGFSNNGDQDKKKAEQLVSYGEVYIRGYALDHFSVANWLKELEKIPQITGIRCQFSSEEETAGELLTTFEIKAALVQPRDTQPSGQRVGE</sequence>
<keyword evidence="1" id="KW-0175">Coiled coil</keyword>
<reference evidence="3 4" key="1">
    <citation type="submission" date="2007-03" db="EMBL/GenBank/DDBJ databases">
        <title>Complete sequence of Desulfotomaculum reducens MI-1.</title>
        <authorList>
            <consortium name="US DOE Joint Genome Institute"/>
            <person name="Copeland A."/>
            <person name="Lucas S."/>
            <person name="Lapidus A."/>
            <person name="Barry K."/>
            <person name="Detter J.C."/>
            <person name="Glavina del Rio T."/>
            <person name="Hammon N."/>
            <person name="Israni S."/>
            <person name="Dalin E."/>
            <person name="Tice H."/>
            <person name="Pitluck S."/>
            <person name="Sims D."/>
            <person name="Brettin T."/>
            <person name="Bruce D."/>
            <person name="Han C."/>
            <person name="Tapia R."/>
            <person name="Schmutz J."/>
            <person name="Larimer F."/>
            <person name="Land M."/>
            <person name="Hauser L."/>
            <person name="Kyrpides N."/>
            <person name="Kim E."/>
            <person name="Tebo B.M."/>
            <person name="Richardson P."/>
        </authorList>
    </citation>
    <scope>NUCLEOTIDE SEQUENCE [LARGE SCALE GENOMIC DNA]</scope>
    <source>
        <strain evidence="3 4">MI-1</strain>
    </source>
</reference>
<gene>
    <name evidence="3" type="ordered locus">Dred_1038</name>
</gene>